<dbReference type="CDD" id="cd07730">
    <property type="entry name" value="metallo-hydrolase-like_MBL-fold"/>
    <property type="match status" value="1"/>
</dbReference>
<accession>A0A9P4I4B5</accession>
<sequence length="358" mass="40284">MGEEPYFHVPAGEVAGVKIIDNTTRISKLASSFTLKPPVEGFDYFMNSPSWTFLIESPSGKKALFDLGVPKDWADMSPLITGMIKQYDWDINVEKDMADVLKEHGVLLDDIGSIIWSHFHWDHIGDCSTFPSSTDLVVGPGFKVALLPGYPAKEDSPVREKDFNRGRKVVEVDFETQQTVKLGDMEAIDFFGDGSFYLLDTPGHAIGHLAGLARTSKNPDTFIFMGGDLCHHAGEMRPSKYLPIPAEILPHPWIQHAQKPCPGALLENLQKSRGRAVDEPIYDPVMGHSMEETIETIKKAQEADGKDNIFFIFAHDDSLYGEVDLFPLSANQWKQKGWRQKLMWKFLKDFKQALELQQ</sequence>
<dbReference type="GO" id="GO:0016787">
    <property type="term" value="F:hydrolase activity"/>
    <property type="evidence" value="ECO:0007669"/>
    <property type="project" value="UniProtKB-KW"/>
</dbReference>
<dbReference type="PANTHER" id="PTHR42978">
    <property type="entry name" value="QUORUM-QUENCHING LACTONASE YTNP-RELATED-RELATED"/>
    <property type="match status" value="1"/>
</dbReference>
<dbReference type="EMBL" id="ML978137">
    <property type="protein sequence ID" value="KAF2093539.1"/>
    <property type="molecule type" value="Genomic_DNA"/>
</dbReference>
<gene>
    <name evidence="6" type="ORF">NA57DRAFT_47988</name>
</gene>
<evidence type="ECO:0000313" key="7">
    <source>
        <dbReference type="Proteomes" id="UP000799772"/>
    </source>
</evidence>
<name>A0A9P4I4B5_9PEZI</name>
<keyword evidence="2" id="KW-0479">Metal-binding</keyword>
<dbReference type="OrthoDB" id="10250730at2759"/>
<dbReference type="InterPro" id="IPR036866">
    <property type="entry name" value="RibonucZ/Hydroxyglut_hydro"/>
</dbReference>
<dbReference type="GO" id="GO:0046872">
    <property type="term" value="F:metal ion binding"/>
    <property type="evidence" value="ECO:0007669"/>
    <property type="project" value="UniProtKB-KW"/>
</dbReference>
<organism evidence="6 7">
    <name type="scientific">Rhizodiscina lignyota</name>
    <dbReference type="NCBI Taxonomy" id="1504668"/>
    <lineage>
        <taxon>Eukaryota</taxon>
        <taxon>Fungi</taxon>
        <taxon>Dikarya</taxon>
        <taxon>Ascomycota</taxon>
        <taxon>Pezizomycotina</taxon>
        <taxon>Dothideomycetes</taxon>
        <taxon>Pleosporomycetidae</taxon>
        <taxon>Aulographales</taxon>
        <taxon>Rhizodiscinaceae</taxon>
        <taxon>Rhizodiscina</taxon>
    </lineage>
</organism>
<proteinExistence type="inferred from homology"/>
<keyword evidence="4" id="KW-0862">Zinc</keyword>
<evidence type="ECO:0000256" key="1">
    <source>
        <dbReference type="ARBA" id="ARBA00007749"/>
    </source>
</evidence>
<dbReference type="InterPro" id="IPR051013">
    <property type="entry name" value="MBL_superfamily_lactonases"/>
</dbReference>
<comment type="similarity">
    <text evidence="1">Belongs to the metallo-beta-lactamase superfamily.</text>
</comment>
<dbReference type="PANTHER" id="PTHR42978:SF5">
    <property type="entry name" value="METALLO-BETA-LACTAMASE DOMAIN-CONTAINING PROTEIN"/>
    <property type="match status" value="1"/>
</dbReference>
<dbReference type="Pfam" id="PF00753">
    <property type="entry name" value="Lactamase_B"/>
    <property type="match status" value="1"/>
</dbReference>
<dbReference type="AlphaFoldDB" id="A0A9P4I4B5"/>
<reference evidence="6" key="1">
    <citation type="journal article" date="2020" name="Stud. Mycol.">
        <title>101 Dothideomycetes genomes: a test case for predicting lifestyles and emergence of pathogens.</title>
        <authorList>
            <person name="Haridas S."/>
            <person name="Albert R."/>
            <person name="Binder M."/>
            <person name="Bloem J."/>
            <person name="Labutti K."/>
            <person name="Salamov A."/>
            <person name="Andreopoulos B."/>
            <person name="Baker S."/>
            <person name="Barry K."/>
            <person name="Bills G."/>
            <person name="Bluhm B."/>
            <person name="Cannon C."/>
            <person name="Castanera R."/>
            <person name="Culley D."/>
            <person name="Daum C."/>
            <person name="Ezra D."/>
            <person name="Gonzalez J."/>
            <person name="Henrissat B."/>
            <person name="Kuo A."/>
            <person name="Liang C."/>
            <person name="Lipzen A."/>
            <person name="Lutzoni F."/>
            <person name="Magnuson J."/>
            <person name="Mondo S."/>
            <person name="Nolan M."/>
            <person name="Ohm R."/>
            <person name="Pangilinan J."/>
            <person name="Park H.-J."/>
            <person name="Ramirez L."/>
            <person name="Alfaro M."/>
            <person name="Sun H."/>
            <person name="Tritt A."/>
            <person name="Yoshinaga Y."/>
            <person name="Zwiers L.-H."/>
            <person name="Turgeon B."/>
            <person name="Goodwin S."/>
            <person name="Spatafora J."/>
            <person name="Crous P."/>
            <person name="Grigoriev I."/>
        </authorList>
    </citation>
    <scope>NUCLEOTIDE SEQUENCE</scope>
    <source>
        <strain evidence="6">CBS 133067</strain>
    </source>
</reference>
<evidence type="ECO:0000256" key="3">
    <source>
        <dbReference type="ARBA" id="ARBA00022801"/>
    </source>
</evidence>
<keyword evidence="3" id="KW-0378">Hydrolase</keyword>
<evidence type="ECO:0000256" key="2">
    <source>
        <dbReference type="ARBA" id="ARBA00022723"/>
    </source>
</evidence>
<dbReference type="Gene3D" id="3.60.15.10">
    <property type="entry name" value="Ribonuclease Z/Hydroxyacylglutathione hydrolase-like"/>
    <property type="match status" value="1"/>
</dbReference>
<dbReference type="SUPFAM" id="SSF56281">
    <property type="entry name" value="Metallo-hydrolase/oxidoreductase"/>
    <property type="match status" value="1"/>
</dbReference>
<evidence type="ECO:0000313" key="6">
    <source>
        <dbReference type="EMBL" id="KAF2093539.1"/>
    </source>
</evidence>
<keyword evidence="7" id="KW-1185">Reference proteome</keyword>
<dbReference type="SMART" id="SM00849">
    <property type="entry name" value="Lactamase_B"/>
    <property type="match status" value="1"/>
</dbReference>
<protein>
    <recommendedName>
        <fullName evidence="5">Metallo-beta-lactamase domain-containing protein</fullName>
    </recommendedName>
</protein>
<dbReference type="InterPro" id="IPR001279">
    <property type="entry name" value="Metallo-B-lactamas"/>
</dbReference>
<evidence type="ECO:0000259" key="5">
    <source>
        <dbReference type="SMART" id="SM00849"/>
    </source>
</evidence>
<comment type="caution">
    <text evidence="6">The sequence shown here is derived from an EMBL/GenBank/DDBJ whole genome shotgun (WGS) entry which is preliminary data.</text>
</comment>
<dbReference type="Proteomes" id="UP000799772">
    <property type="component" value="Unassembled WGS sequence"/>
</dbReference>
<evidence type="ECO:0000256" key="4">
    <source>
        <dbReference type="ARBA" id="ARBA00022833"/>
    </source>
</evidence>
<feature type="domain" description="Metallo-beta-lactamase" evidence="5">
    <location>
        <begin position="49"/>
        <end position="288"/>
    </location>
</feature>